<dbReference type="EMBL" id="NBNE01009091">
    <property type="protein sequence ID" value="OWY98773.1"/>
    <property type="molecule type" value="Genomic_DNA"/>
</dbReference>
<accession>A0A225V0S7</accession>
<comment type="caution">
    <text evidence="1">The sequence shown here is derived from an EMBL/GenBank/DDBJ whole genome shotgun (WGS) entry which is preliminary data.</text>
</comment>
<keyword evidence="2" id="KW-1185">Reference proteome</keyword>
<organism evidence="1 2">
    <name type="scientific">Phytophthora megakarya</name>
    <dbReference type="NCBI Taxonomy" id="4795"/>
    <lineage>
        <taxon>Eukaryota</taxon>
        <taxon>Sar</taxon>
        <taxon>Stramenopiles</taxon>
        <taxon>Oomycota</taxon>
        <taxon>Peronosporomycetes</taxon>
        <taxon>Peronosporales</taxon>
        <taxon>Peronosporaceae</taxon>
        <taxon>Phytophthora</taxon>
    </lineage>
</organism>
<protein>
    <submittedName>
        <fullName evidence="1">Uncharacterized protein</fullName>
    </submittedName>
</protein>
<dbReference type="OrthoDB" id="128578at2759"/>
<evidence type="ECO:0000313" key="2">
    <source>
        <dbReference type="Proteomes" id="UP000198211"/>
    </source>
</evidence>
<evidence type="ECO:0000313" key="1">
    <source>
        <dbReference type="EMBL" id="OWY98773.1"/>
    </source>
</evidence>
<name>A0A225V0S7_9STRA</name>
<sequence length="138" mass="15627">MRIQIRLIRNRFKSDYKIFYKTGCLCCYEDFGPSNEGKPYLSREGLSQGEYTVGALTTRLIEKPASMINGSALETWPTSNWDGEIDGRDSVGVTELPFMKSEARYWDDTKREGNNGGGTTSNAINYSFRMGHHILPKI</sequence>
<dbReference type="AlphaFoldDB" id="A0A225V0S7"/>
<gene>
    <name evidence="1" type="ORF">PHMEG_00030379</name>
</gene>
<proteinExistence type="predicted"/>
<dbReference type="Proteomes" id="UP000198211">
    <property type="component" value="Unassembled WGS sequence"/>
</dbReference>
<reference evidence="2" key="1">
    <citation type="submission" date="2017-03" db="EMBL/GenBank/DDBJ databases">
        <title>Phytopthora megakarya and P. palmivora, two closely related causual agents of cacao black pod achieved similar genome size and gene model numbers by different mechanisms.</title>
        <authorList>
            <person name="Ali S."/>
            <person name="Shao J."/>
            <person name="Larry D.J."/>
            <person name="Kronmiller B."/>
            <person name="Shen D."/>
            <person name="Strem M.D."/>
            <person name="Melnick R.L."/>
            <person name="Guiltinan M.J."/>
            <person name="Tyler B.M."/>
            <person name="Meinhardt L.W."/>
            <person name="Bailey B.A."/>
        </authorList>
    </citation>
    <scope>NUCLEOTIDE SEQUENCE [LARGE SCALE GENOMIC DNA]</scope>
    <source>
        <strain evidence="2">zdho120</strain>
    </source>
</reference>